<proteinExistence type="predicted"/>
<accession>A0A7G5H2K5</accession>
<dbReference type="RefSeq" id="WP_182462693.1">
    <property type="nucleotide sequence ID" value="NZ_CP059732.1"/>
</dbReference>
<gene>
    <name evidence="1" type="ORF">H3H32_10880</name>
</gene>
<evidence type="ECO:0000313" key="2">
    <source>
        <dbReference type="Proteomes" id="UP000515369"/>
    </source>
</evidence>
<organism evidence="1 2">
    <name type="scientific">Spirosoma foliorum</name>
    <dbReference type="NCBI Taxonomy" id="2710596"/>
    <lineage>
        <taxon>Bacteria</taxon>
        <taxon>Pseudomonadati</taxon>
        <taxon>Bacteroidota</taxon>
        <taxon>Cytophagia</taxon>
        <taxon>Cytophagales</taxon>
        <taxon>Cytophagaceae</taxon>
        <taxon>Spirosoma</taxon>
    </lineage>
</organism>
<sequence length="504" mass="53875">MSQLTSGVTFDLGDGWLYAQESDTAFVPGDFTANPIFPRDKDGNYFVTGAEYRLWAKHPIEQPDALLYAFKVNEDQSLNILYGGDATSITKSTDTTNNNNSASALTLQQILQNGPVADTMPYLNGGLAVNLDEKPDGAYVIVGDDGVLYKVASNAQDITSIVFDNFEHYQFVPDAGALPDAYIGRFDFNNCGTNGNPGQAGGWFANTNYPLVPVVVRVERDGIFYKNVTADRPRGNDVRLYLQNQGLVTTSRENFSWIVDKSPDDNDGKPHTYRFFGGTSSVEASSDTGAENAITCGTPAPYIVQYVLLASATVAGGAEGNARMKANYSDSSEAPYIGAGTYSKQGSWPAGAVVTPGASATAKVGNPIGTTPIDRVVTLRFTLPGDGTSYAEETLTLLASGLLGVKYEVVVNAGNSSLRDLTYYLKSTVDVAAKTYVNGTLVDTATQITPSIVDAGGYTRKSYIQGQNVGAIIKHEFYYVDGTVVIFEHTVTLGSAVTLNAIYP</sequence>
<dbReference type="Proteomes" id="UP000515369">
    <property type="component" value="Chromosome"/>
</dbReference>
<evidence type="ECO:0000313" key="1">
    <source>
        <dbReference type="EMBL" id="QMW05347.1"/>
    </source>
</evidence>
<name>A0A7G5H2K5_9BACT</name>
<protein>
    <submittedName>
        <fullName evidence="1">Uncharacterized protein</fullName>
    </submittedName>
</protein>
<dbReference type="AlphaFoldDB" id="A0A7G5H2K5"/>
<keyword evidence="2" id="KW-1185">Reference proteome</keyword>
<reference evidence="1 2" key="1">
    <citation type="submission" date="2020-07" db="EMBL/GenBank/DDBJ databases">
        <title>Spirosoma foliorum sp. nov., isolated from the leaves on the Nejang mountain Korea, Republic of.</title>
        <authorList>
            <person name="Ho H."/>
            <person name="Lee Y.-J."/>
            <person name="Nurcahyanto D.-A."/>
            <person name="Kim S.-G."/>
        </authorList>
    </citation>
    <scope>NUCLEOTIDE SEQUENCE [LARGE SCALE GENOMIC DNA]</scope>
    <source>
        <strain evidence="1 2">PL0136</strain>
    </source>
</reference>
<dbReference type="KEGG" id="sfol:H3H32_10880"/>
<dbReference type="EMBL" id="CP059732">
    <property type="protein sequence ID" value="QMW05347.1"/>
    <property type="molecule type" value="Genomic_DNA"/>
</dbReference>